<evidence type="ECO:0000259" key="2">
    <source>
        <dbReference type="Pfam" id="PF10433"/>
    </source>
</evidence>
<feature type="compositionally biased region" description="Polar residues" evidence="1">
    <location>
        <begin position="939"/>
        <end position="964"/>
    </location>
</feature>
<protein>
    <submittedName>
        <fullName evidence="4">Cleavage and polyadenylation specificity factor</fullName>
    </submittedName>
</protein>
<feature type="compositionally biased region" description="Basic and acidic residues" evidence="1">
    <location>
        <begin position="999"/>
        <end position="1008"/>
    </location>
</feature>
<feature type="domain" description="RSE1/DDB1/CPSF1 first beta-propeller" evidence="2">
    <location>
        <begin position="14"/>
        <end position="416"/>
    </location>
</feature>
<dbReference type="Gene3D" id="2.130.10.10">
    <property type="entry name" value="YVTN repeat-like/Quinoprotein amine dehydrogenase"/>
    <property type="match status" value="2"/>
</dbReference>
<evidence type="ECO:0000256" key="1">
    <source>
        <dbReference type="SAM" id="MobiDB-lite"/>
    </source>
</evidence>
<dbReference type="Pfam" id="PF23726">
    <property type="entry name" value="Beta-prop_RSE1_2nd"/>
    <property type="match status" value="1"/>
</dbReference>
<feature type="region of interest" description="Disordered" evidence="1">
    <location>
        <begin position="890"/>
        <end position="1008"/>
    </location>
</feature>
<dbReference type="Proteomes" id="UP001307889">
    <property type="component" value="Chromosome 1"/>
</dbReference>
<feature type="compositionally biased region" description="Low complexity" evidence="1">
    <location>
        <begin position="984"/>
        <end position="998"/>
    </location>
</feature>
<dbReference type="InterPro" id="IPR015943">
    <property type="entry name" value="WD40/YVTN_repeat-like_dom_sf"/>
</dbReference>
<evidence type="ECO:0000313" key="5">
    <source>
        <dbReference type="Proteomes" id="UP001307889"/>
    </source>
</evidence>
<dbReference type="Pfam" id="PF10433">
    <property type="entry name" value="Beta-prop_RSE1_1st"/>
    <property type="match status" value="1"/>
</dbReference>
<gene>
    <name evidence="4" type="ORF">NTJ_02282</name>
</gene>
<feature type="domain" description="RSE1/DDB1/CPSF1 second beta-propeller" evidence="3">
    <location>
        <begin position="527"/>
        <end position="816"/>
    </location>
</feature>
<organism evidence="4 5">
    <name type="scientific">Nesidiocoris tenuis</name>
    <dbReference type="NCBI Taxonomy" id="355587"/>
    <lineage>
        <taxon>Eukaryota</taxon>
        <taxon>Metazoa</taxon>
        <taxon>Ecdysozoa</taxon>
        <taxon>Arthropoda</taxon>
        <taxon>Hexapoda</taxon>
        <taxon>Insecta</taxon>
        <taxon>Pterygota</taxon>
        <taxon>Neoptera</taxon>
        <taxon>Paraneoptera</taxon>
        <taxon>Hemiptera</taxon>
        <taxon>Heteroptera</taxon>
        <taxon>Panheteroptera</taxon>
        <taxon>Cimicomorpha</taxon>
        <taxon>Miridae</taxon>
        <taxon>Dicyphina</taxon>
        <taxon>Nesidiocoris</taxon>
    </lineage>
</organism>
<evidence type="ECO:0000313" key="4">
    <source>
        <dbReference type="EMBL" id="BES89475.1"/>
    </source>
</evidence>
<dbReference type="PANTHER" id="PTHR10644">
    <property type="entry name" value="DNA REPAIR/RNA PROCESSING CPSF FAMILY"/>
    <property type="match status" value="1"/>
</dbReference>
<reference evidence="4 5" key="1">
    <citation type="submission" date="2023-09" db="EMBL/GenBank/DDBJ databases">
        <title>Nesidiocoris tenuis whole genome shotgun sequence.</title>
        <authorList>
            <person name="Shibata T."/>
            <person name="Shimoda M."/>
            <person name="Kobayashi T."/>
            <person name="Uehara T."/>
        </authorList>
    </citation>
    <scope>NUCLEOTIDE SEQUENCE [LARGE SCALE GENOMIC DNA]</scope>
    <source>
        <strain evidence="4 5">Japan</strain>
    </source>
</reference>
<dbReference type="InterPro" id="IPR018846">
    <property type="entry name" value="Beta-prop_RSE1/DDB1/CPSF1_1st"/>
</dbReference>
<dbReference type="EMBL" id="AP028909">
    <property type="protein sequence ID" value="BES89475.1"/>
    <property type="molecule type" value="Genomic_DNA"/>
</dbReference>
<evidence type="ECO:0000259" key="3">
    <source>
        <dbReference type="Pfam" id="PF23726"/>
    </source>
</evidence>
<dbReference type="InterPro" id="IPR058543">
    <property type="entry name" value="Beta-prop_RSE1/DDB1/CPSF1_2nd"/>
</dbReference>
<name>A0ABN7AF49_9HEMI</name>
<keyword evidence="5" id="KW-1185">Reference proteome</keyword>
<sequence>MYSICKLTHPATGIEHSLTCYFFNRSEKSLVVAGANIIRVFRFMPEIDATKRHTYTDRNPPKMRLECVASYTLFGDVMSMQCVSFIGSTRDSLLLSFRDAKLSIVEYDLDTNSLHTVSMHYFEDEEVQAGWTQHYSVPIVRVDPEGRCAVMLVFGRKLVVLPFRRENPIDDPTAPAPVTDPATAANRPPILTSYMITLKHIEEKMENVKDVQFLHGYNEPTLLILYEPMQTFSGRIAVRRDTCCMVAISLNMDQKVHPVIWSVNNLPMDCTALVPVSKPLAGTLVVSHNAIIYLNQSVPPYGVSLNSVTDLSTNFPLKVQEGVKMSLDGVQVCFLAPDRLVMSLRTGELFVLTLLADSMRSIQNFHFQKAAASVLTTSMALCEDKFIFLGSRLGNSLLLKLTEKETVDLKPQPVVTIDLCQPQTKKRKFEVITLGDCMASDVTEIRDEDELEVYGNEIQTSVHLTSFSFEVCDSLLNIGPCSNVSMGEPAFLSEEFNNNPNPDIELVTSSGYGKNGALCVLQRSIRPQVATTFVLHGCTNMWTVFGSKPEVIGDSKEATHSFMIMSQKEATMILQTGKEINELDHSGFNTREPTIFSGNLGNNKYIVQVSTMGVRLLHGSESIQHLPIDLGSPLVTASSADPFVMCLAGDGQIIVLTLKETRSSGKLVAHLVVTKPKIPTRPTVTNICMYRDVSGLFSMTAEELESETYTLPSKYVIDNVKTETIDDEEELLYGEPVPLSIKKEADPATNNPGGGNRKPAWWRKHLAETKVSFWAVLTRDNGHLEIYSLPDLKLSYLISNIGHGNHILTDSLSAPPTLAQADETDRPSWDVQVFTTLAFGAITLIMGCLYLKYNVRLESGRHLCDQICMPRADYSSPTGLESSAEDVDYFAPGADLPEPESISTAEPPKKFRRRLDKKNKLPPLLKEESRATVPGPPITLSQSGEQVINSRSVENMSRSPSQPGEKTDDGTLNIPKPPEPKTMSPSSSRLYPASASSSVRDDSIPDFN</sequence>
<proteinExistence type="predicted"/>
<accession>A0ABN7AF49</accession>
<dbReference type="InterPro" id="IPR050358">
    <property type="entry name" value="RSE1/DDB1/CFT1"/>
</dbReference>